<dbReference type="EMBL" id="JBBPBK010000010">
    <property type="protein sequence ID" value="KAK9277209.1"/>
    <property type="molecule type" value="Genomic_DNA"/>
</dbReference>
<reference evidence="1 2" key="1">
    <citation type="journal article" date="2024" name="Plant J.">
        <title>Genome sequences and population genomics reveal climatic adaptation and genomic divergence between two closely related sweetgum species.</title>
        <authorList>
            <person name="Xu W.Q."/>
            <person name="Ren C.Q."/>
            <person name="Zhang X.Y."/>
            <person name="Comes H.P."/>
            <person name="Liu X.H."/>
            <person name="Li Y.G."/>
            <person name="Kettle C.J."/>
            <person name="Jalonen R."/>
            <person name="Gaisberger H."/>
            <person name="Ma Y.Z."/>
            <person name="Qiu Y.X."/>
        </authorList>
    </citation>
    <scope>NUCLEOTIDE SEQUENCE [LARGE SCALE GENOMIC DNA]</scope>
    <source>
        <strain evidence="1">Hangzhou</strain>
    </source>
</reference>
<name>A0AAP0WRT2_LIQFO</name>
<evidence type="ECO:0000313" key="1">
    <source>
        <dbReference type="EMBL" id="KAK9277209.1"/>
    </source>
</evidence>
<protein>
    <submittedName>
        <fullName evidence="1">Uncharacterized protein</fullName>
    </submittedName>
</protein>
<dbReference type="AlphaFoldDB" id="A0AAP0WRT2"/>
<proteinExistence type="predicted"/>
<comment type="caution">
    <text evidence="1">The sequence shown here is derived from an EMBL/GenBank/DDBJ whole genome shotgun (WGS) entry which is preliminary data.</text>
</comment>
<gene>
    <name evidence="1" type="ORF">L1049_006748</name>
</gene>
<dbReference type="Proteomes" id="UP001415857">
    <property type="component" value="Unassembled WGS sequence"/>
</dbReference>
<keyword evidence="2" id="KW-1185">Reference proteome</keyword>
<sequence length="79" mass="9189">MTPFSNLLDLGLQGAAFKQSDNGSNKSRFQDLYGSWQRDRLFLEEVDRSLDRIMEEEAKMRSILVSTDFSILNSYFVLF</sequence>
<accession>A0AAP0WRT2</accession>
<evidence type="ECO:0000313" key="2">
    <source>
        <dbReference type="Proteomes" id="UP001415857"/>
    </source>
</evidence>
<organism evidence="1 2">
    <name type="scientific">Liquidambar formosana</name>
    <name type="common">Formosan gum</name>
    <dbReference type="NCBI Taxonomy" id="63359"/>
    <lineage>
        <taxon>Eukaryota</taxon>
        <taxon>Viridiplantae</taxon>
        <taxon>Streptophyta</taxon>
        <taxon>Embryophyta</taxon>
        <taxon>Tracheophyta</taxon>
        <taxon>Spermatophyta</taxon>
        <taxon>Magnoliopsida</taxon>
        <taxon>eudicotyledons</taxon>
        <taxon>Gunneridae</taxon>
        <taxon>Pentapetalae</taxon>
        <taxon>Saxifragales</taxon>
        <taxon>Altingiaceae</taxon>
        <taxon>Liquidambar</taxon>
    </lineage>
</organism>